<dbReference type="GO" id="GO:0005759">
    <property type="term" value="C:mitochondrial matrix"/>
    <property type="evidence" value="ECO:0007669"/>
    <property type="project" value="TreeGrafter"/>
</dbReference>
<dbReference type="GO" id="GO:0000963">
    <property type="term" value="P:mitochondrial RNA processing"/>
    <property type="evidence" value="ECO:0007669"/>
    <property type="project" value="TreeGrafter"/>
</dbReference>
<dbReference type="EMBL" id="CAJNNW010031658">
    <property type="protein sequence ID" value="CAE8708386.1"/>
    <property type="molecule type" value="Genomic_DNA"/>
</dbReference>
<keyword evidence="5" id="KW-1185">Reference proteome</keyword>
<dbReference type="GO" id="GO:0035770">
    <property type="term" value="C:ribonucleoprotein granule"/>
    <property type="evidence" value="ECO:0007669"/>
    <property type="project" value="TreeGrafter"/>
</dbReference>
<sequence>MIACSHSCRVALGFQIRTGEAATRPACDSHWVLARSAASCSSSLTRFRFPSESSVAFDSDCKIGFGRYWDLSYAEVWEKDSAYCQWLCQLQSRLPEVQRFQAYLHHKRFHNCNTSLPVRKLAVSSLLNIRKPVSDGVCPSRLALMGLQLTEGTHGFSCLQVIRMAAHAARWHKGGGSLDQMLVRELSLAALEMVSEFTPSHISMLSCSFARLMNWDAELWDGLSAAALCKLDRLHGHQLSGVVWAFATARRKDEKLYDAVAEASVMKMSAFTARDLSNCSWAFAKVASRHDRLIDVLAVSSIASISSFNPQNLSNTSWAFAVFSRTDATLFDVLSQAATAGITDFRPQNLANTAWAFAKVSRDDVRLFDVIAVRSLIQINSFNSQNLSNTAWAFAPASRNDSRIFGAIAAEATVKVSNFSSIELANVAWAYAKSARSDRELFDALSLESVAKINEFSPQHLSNTVWAFASVDRTDPPLYAAVAAAVASKIHSFNSVDISNVIWGFAKFGIKDKRLFETLAWAVAARRSLRPRDIVTATWCFSSLLRHDALLFQAAAAAAVAELTSFKPHELSVTAQAFARVARNDREILDEIAVEAMTKIGDFNSPDLARLAWAFVHSDLKPTCASRGLMSAVIARARENSWLGLSVEKAPQRFGSIEAECADIVLSLVPAAVRNCYHMMGFEMDVAITGETGLLVNIEIDELYHRSARQRGIDARRDNFLGKLGVKVLRFDPFDKAGYRRKDLRSALELKLRRSALVV</sequence>
<dbReference type="AlphaFoldDB" id="A0A813KIG6"/>
<dbReference type="EMBL" id="CAJNNV010025247">
    <property type="protein sequence ID" value="CAE8613379.1"/>
    <property type="molecule type" value="Genomic_DNA"/>
</dbReference>
<dbReference type="PANTHER" id="PTHR21228:SF40">
    <property type="entry name" value="LD45607P"/>
    <property type="match status" value="1"/>
</dbReference>
<accession>A0A813KIG6</accession>
<feature type="domain" description="RNA-editing substrate-binding complex 6 protein" evidence="1">
    <location>
        <begin position="227"/>
        <end position="446"/>
    </location>
</feature>
<feature type="domain" description="RNA-editing substrate-binding complex 6 protein" evidence="1">
    <location>
        <begin position="449"/>
        <end position="621"/>
    </location>
</feature>
<dbReference type="GO" id="GO:0003723">
    <property type="term" value="F:RNA binding"/>
    <property type="evidence" value="ECO:0007669"/>
    <property type="project" value="TreeGrafter"/>
</dbReference>
<evidence type="ECO:0000259" key="1">
    <source>
        <dbReference type="Pfam" id="PF26188"/>
    </source>
</evidence>
<evidence type="ECO:0000313" key="5">
    <source>
        <dbReference type="Proteomes" id="UP000654075"/>
    </source>
</evidence>
<proteinExistence type="predicted"/>
<dbReference type="Proteomes" id="UP000626109">
    <property type="component" value="Unassembled WGS sequence"/>
</dbReference>
<dbReference type="OrthoDB" id="385235at2759"/>
<evidence type="ECO:0000313" key="3">
    <source>
        <dbReference type="EMBL" id="CAE8708386.1"/>
    </source>
</evidence>
<protein>
    <recommendedName>
        <fullName evidence="1">RNA-editing substrate-binding complex 6 protein domain-containing protein</fullName>
    </recommendedName>
</protein>
<gene>
    <name evidence="2" type="ORF">PGLA1383_LOCUS31155</name>
    <name evidence="3" type="ORF">PGLA2088_LOCUS34911</name>
</gene>
<dbReference type="GO" id="GO:0044528">
    <property type="term" value="P:regulation of mitochondrial mRNA stability"/>
    <property type="evidence" value="ECO:0007669"/>
    <property type="project" value="TreeGrafter"/>
</dbReference>
<dbReference type="InterPro" id="IPR050870">
    <property type="entry name" value="FAST_kinase"/>
</dbReference>
<reference evidence="3" key="1">
    <citation type="submission" date="2021-02" db="EMBL/GenBank/DDBJ databases">
        <authorList>
            <person name="Dougan E. K."/>
            <person name="Rhodes N."/>
            <person name="Thang M."/>
            <person name="Chan C."/>
        </authorList>
    </citation>
    <scope>NUCLEOTIDE SEQUENCE</scope>
</reference>
<comment type="caution">
    <text evidence="3">The sequence shown here is derived from an EMBL/GenBank/DDBJ whole genome shotgun (WGS) entry which is preliminary data.</text>
</comment>
<dbReference type="Pfam" id="PF26188">
    <property type="entry name" value="RESC6"/>
    <property type="match status" value="2"/>
</dbReference>
<dbReference type="Proteomes" id="UP000654075">
    <property type="component" value="Unassembled WGS sequence"/>
</dbReference>
<organism evidence="3 4">
    <name type="scientific">Polarella glacialis</name>
    <name type="common">Dinoflagellate</name>
    <dbReference type="NCBI Taxonomy" id="89957"/>
    <lineage>
        <taxon>Eukaryota</taxon>
        <taxon>Sar</taxon>
        <taxon>Alveolata</taxon>
        <taxon>Dinophyceae</taxon>
        <taxon>Suessiales</taxon>
        <taxon>Suessiaceae</taxon>
        <taxon>Polarella</taxon>
    </lineage>
</organism>
<name>A0A813KIG6_POLGL</name>
<evidence type="ECO:0000313" key="4">
    <source>
        <dbReference type="Proteomes" id="UP000626109"/>
    </source>
</evidence>
<dbReference type="InterPro" id="IPR058917">
    <property type="entry name" value="RESC6_dom"/>
</dbReference>
<dbReference type="PANTHER" id="PTHR21228">
    <property type="entry name" value="FAST LEU-RICH DOMAIN-CONTAINING"/>
    <property type="match status" value="1"/>
</dbReference>
<evidence type="ECO:0000313" key="2">
    <source>
        <dbReference type="EMBL" id="CAE8613379.1"/>
    </source>
</evidence>